<name>A0A3L6QHF4_PANMI</name>
<gene>
    <name evidence="1" type="ORF">C2845_PM12G07840</name>
</gene>
<accession>A0A3L6QHF4</accession>
<comment type="caution">
    <text evidence="1">The sequence shown here is derived from an EMBL/GenBank/DDBJ whole genome shotgun (WGS) entry which is preliminary data.</text>
</comment>
<dbReference type="PANTHER" id="PTHR33103">
    <property type="entry name" value="OS01G0153900 PROTEIN"/>
    <property type="match status" value="1"/>
</dbReference>
<reference evidence="2" key="1">
    <citation type="journal article" date="2019" name="Nat. Commun.">
        <title>The genome of broomcorn millet.</title>
        <authorList>
            <person name="Zou C."/>
            <person name="Miki D."/>
            <person name="Li D."/>
            <person name="Tang Q."/>
            <person name="Xiao L."/>
            <person name="Rajput S."/>
            <person name="Deng P."/>
            <person name="Jia W."/>
            <person name="Huang R."/>
            <person name="Zhang M."/>
            <person name="Sun Y."/>
            <person name="Hu J."/>
            <person name="Fu X."/>
            <person name="Schnable P.S."/>
            <person name="Li F."/>
            <person name="Zhang H."/>
            <person name="Feng B."/>
            <person name="Zhu X."/>
            <person name="Liu R."/>
            <person name="Schnable J.C."/>
            <person name="Zhu J.-K."/>
            <person name="Zhang H."/>
        </authorList>
    </citation>
    <scope>NUCLEOTIDE SEQUENCE [LARGE SCALE GENOMIC DNA]</scope>
</reference>
<dbReference type="AlphaFoldDB" id="A0A3L6QHF4"/>
<dbReference type="EMBL" id="PQIB02000012">
    <property type="protein sequence ID" value="RLM80044.1"/>
    <property type="molecule type" value="Genomic_DNA"/>
</dbReference>
<dbReference type="InterPro" id="IPR007750">
    <property type="entry name" value="DUF674"/>
</dbReference>
<protein>
    <submittedName>
        <fullName evidence="1">Uncharacterized protein</fullName>
    </submittedName>
</protein>
<dbReference type="Proteomes" id="UP000275267">
    <property type="component" value="Unassembled WGS sequence"/>
</dbReference>
<dbReference type="PANTHER" id="PTHR33103:SF53">
    <property type="entry name" value="DUF674 FAMILY PROTEIN"/>
    <property type="match status" value="1"/>
</dbReference>
<organism evidence="1 2">
    <name type="scientific">Panicum miliaceum</name>
    <name type="common">Proso millet</name>
    <name type="synonym">Broomcorn millet</name>
    <dbReference type="NCBI Taxonomy" id="4540"/>
    <lineage>
        <taxon>Eukaryota</taxon>
        <taxon>Viridiplantae</taxon>
        <taxon>Streptophyta</taxon>
        <taxon>Embryophyta</taxon>
        <taxon>Tracheophyta</taxon>
        <taxon>Spermatophyta</taxon>
        <taxon>Magnoliopsida</taxon>
        <taxon>Liliopsida</taxon>
        <taxon>Poales</taxon>
        <taxon>Poaceae</taxon>
        <taxon>PACMAD clade</taxon>
        <taxon>Panicoideae</taxon>
        <taxon>Panicodae</taxon>
        <taxon>Paniceae</taxon>
        <taxon>Panicinae</taxon>
        <taxon>Panicum</taxon>
        <taxon>Panicum sect. Panicum</taxon>
    </lineage>
</organism>
<proteinExistence type="predicted"/>
<keyword evidence="2" id="KW-1185">Reference proteome</keyword>
<evidence type="ECO:0000313" key="1">
    <source>
        <dbReference type="EMBL" id="RLM80044.1"/>
    </source>
</evidence>
<dbReference type="Pfam" id="PF05056">
    <property type="entry name" value="DUF674"/>
    <property type="match status" value="1"/>
</dbReference>
<sequence length="183" mass="19125">MASGGSRACARAGDELVAAGAGADGELMARRRASGGGGACGRAGGGELARSGWRQSRLCEVAAELWAASARATGELEVGREIRSHLAAVASLGVWSWWRRNRERVRAGRCDVHGVGQNLTVTPMSTISSITLLNTFVVRDLADLQETVQLGYDEGVAILKASLQSKTVLTDVFLGSKKEPGSA</sequence>
<dbReference type="STRING" id="4540.A0A3L6QHF4"/>
<dbReference type="OrthoDB" id="2014278at2759"/>
<evidence type="ECO:0000313" key="2">
    <source>
        <dbReference type="Proteomes" id="UP000275267"/>
    </source>
</evidence>